<organism evidence="1 2">
    <name type="scientific">Pelotomaculum schinkii</name>
    <dbReference type="NCBI Taxonomy" id="78350"/>
    <lineage>
        <taxon>Bacteria</taxon>
        <taxon>Bacillati</taxon>
        <taxon>Bacillota</taxon>
        <taxon>Clostridia</taxon>
        <taxon>Eubacteriales</taxon>
        <taxon>Desulfotomaculaceae</taxon>
        <taxon>Pelotomaculum</taxon>
    </lineage>
</organism>
<evidence type="ECO:0000313" key="1">
    <source>
        <dbReference type="EMBL" id="TEB06897.1"/>
    </source>
</evidence>
<proteinExistence type="predicted"/>
<name>A0A4Y7RF00_9FIRM</name>
<dbReference type="AlphaFoldDB" id="A0A4Y7RF00"/>
<gene>
    <name evidence="1" type="ORF">Psch_00430</name>
</gene>
<protein>
    <submittedName>
        <fullName evidence="1">Uncharacterized protein</fullName>
    </submittedName>
</protein>
<accession>A0A4Y7RF00</accession>
<reference evidence="1 2" key="1">
    <citation type="journal article" date="2018" name="Environ. Microbiol.">
        <title>Novel energy conservation strategies and behaviour of Pelotomaculum schinkii driving syntrophic propionate catabolism.</title>
        <authorList>
            <person name="Hidalgo-Ahumada C.A.P."/>
            <person name="Nobu M.K."/>
            <person name="Narihiro T."/>
            <person name="Tamaki H."/>
            <person name="Liu W.T."/>
            <person name="Kamagata Y."/>
            <person name="Stams A.J.M."/>
            <person name="Imachi H."/>
            <person name="Sousa D.Z."/>
        </authorList>
    </citation>
    <scope>NUCLEOTIDE SEQUENCE [LARGE SCALE GENOMIC DNA]</scope>
    <source>
        <strain evidence="1 2">HH</strain>
    </source>
</reference>
<evidence type="ECO:0000313" key="2">
    <source>
        <dbReference type="Proteomes" id="UP000298324"/>
    </source>
</evidence>
<dbReference type="EMBL" id="QFGA01000001">
    <property type="protein sequence ID" value="TEB06897.1"/>
    <property type="molecule type" value="Genomic_DNA"/>
</dbReference>
<sequence length="61" mass="7020">MKLRCMLCGKIMEEELVSNPDPLDDDYDDDLPQKKPLSVCLMCQAKLKHEADDSQKIPRPM</sequence>
<dbReference type="Proteomes" id="UP000298324">
    <property type="component" value="Unassembled WGS sequence"/>
</dbReference>
<keyword evidence="2" id="KW-1185">Reference proteome</keyword>
<dbReference type="RefSeq" id="WP_190239002.1">
    <property type="nucleotide sequence ID" value="NZ_QFGA01000001.1"/>
</dbReference>
<comment type="caution">
    <text evidence="1">The sequence shown here is derived from an EMBL/GenBank/DDBJ whole genome shotgun (WGS) entry which is preliminary data.</text>
</comment>